<dbReference type="Pfam" id="PF10502">
    <property type="entry name" value="Peptidase_S26"/>
    <property type="match status" value="1"/>
</dbReference>
<feature type="transmembrane region" description="Helical" evidence="6">
    <location>
        <begin position="135"/>
        <end position="163"/>
    </location>
</feature>
<dbReference type="GO" id="GO:0006465">
    <property type="term" value="P:signal peptide processing"/>
    <property type="evidence" value="ECO:0007669"/>
    <property type="project" value="InterPro"/>
</dbReference>
<dbReference type="GO" id="GO:0009003">
    <property type="term" value="F:signal peptidase activity"/>
    <property type="evidence" value="ECO:0007669"/>
    <property type="project" value="UniProtKB-EC"/>
</dbReference>
<evidence type="ECO:0000256" key="5">
    <source>
        <dbReference type="ARBA" id="ARBA00022801"/>
    </source>
</evidence>
<dbReference type="SUPFAM" id="SSF51306">
    <property type="entry name" value="LexA/Signal peptidase"/>
    <property type="match status" value="1"/>
</dbReference>
<sequence>MLPTMAHEDILVLEKRPSEVRRGDVVAYDPSEWGLTGPFIGRVVAVGGDHIAYAQGDPTLTLNGQPLNESYVQDGDPGAGGVAFAVSVPQGRVFILGDNRGDSADSRFHPQPHEGTLPVSAVTGVDTGIDENAPLIGVFGVSMTAGVVLLPVGIGLGIASLVVRRRTRVAPTGPVWGAVRVDGP</sequence>
<protein>
    <recommendedName>
        <fullName evidence="4 6">Signal peptidase I</fullName>
        <ecNumber evidence="4 6">3.4.21.89</ecNumber>
    </recommendedName>
</protein>
<dbReference type="InterPro" id="IPR000223">
    <property type="entry name" value="Pept_S26A_signal_pept_1"/>
</dbReference>
<dbReference type="PANTHER" id="PTHR43390">
    <property type="entry name" value="SIGNAL PEPTIDASE I"/>
    <property type="match status" value="1"/>
</dbReference>
<dbReference type="InterPro" id="IPR019758">
    <property type="entry name" value="Pept_S26A_signal_pept_1_CS"/>
</dbReference>
<feature type="domain" description="Peptidase S26" evidence="7">
    <location>
        <begin position="1"/>
        <end position="124"/>
    </location>
</feature>
<dbReference type="InterPro" id="IPR019533">
    <property type="entry name" value="Peptidase_S26"/>
</dbReference>
<evidence type="ECO:0000313" key="8">
    <source>
        <dbReference type="EMBL" id="KOG56508.1"/>
    </source>
</evidence>
<accession>A0A0L8N1P1</accession>
<evidence type="ECO:0000256" key="4">
    <source>
        <dbReference type="ARBA" id="ARBA00013208"/>
    </source>
</evidence>
<keyword evidence="5 6" id="KW-0378">Hydrolase</keyword>
<comment type="caution">
    <text evidence="8">The sequence shown here is derived from an EMBL/GenBank/DDBJ whole genome shotgun (WGS) entry which is preliminary data.</text>
</comment>
<dbReference type="PATRIC" id="fig|1961.12.peg.1704"/>
<dbReference type="Gene3D" id="2.10.109.10">
    <property type="entry name" value="Umud Fragment, subunit A"/>
    <property type="match status" value="1"/>
</dbReference>
<dbReference type="EC" id="3.4.21.89" evidence="4 6"/>
<dbReference type="GO" id="GO:0004252">
    <property type="term" value="F:serine-type endopeptidase activity"/>
    <property type="evidence" value="ECO:0007669"/>
    <property type="project" value="InterPro"/>
</dbReference>
<evidence type="ECO:0000256" key="6">
    <source>
        <dbReference type="RuleBase" id="RU362042"/>
    </source>
</evidence>
<dbReference type="Proteomes" id="UP000037084">
    <property type="component" value="Unassembled WGS sequence"/>
</dbReference>
<keyword evidence="6" id="KW-0812">Transmembrane</keyword>
<name>A0A0L8N1P1_STRVG</name>
<dbReference type="AlphaFoldDB" id="A0A0L8N1P1"/>
<comment type="catalytic activity">
    <reaction evidence="1 6">
        <text>Cleavage of hydrophobic, N-terminal signal or leader sequences from secreted and periplasmic proteins.</text>
        <dbReference type="EC" id="3.4.21.89"/>
    </reaction>
</comment>
<proteinExistence type="inferred from homology"/>
<dbReference type="NCBIfam" id="TIGR02227">
    <property type="entry name" value="sigpep_I_bact"/>
    <property type="match status" value="1"/>
</dbReference>
<comment type="subcellular location">
    <subcellularLocation>
        <location evidence="2">Cell membrane</location>
        <topology evidence="2">Single-pass type II membrane protein</topology>
    </subcellularLocation>
    <subcellularLocation>
        <location evidence="6">Membrane</location>
        <topology evidence="6">Single-pass type II membrane protein</topology>
    </subcellularLocation>
</comment>
<evidence type="ECO:0000256" key="1">
    <source>
        <dbReference type="ARBA" id="ARBA00000677"/>
    </source>
</evidence>
<dbReference type="PANTHER" id="PTHR43390:SF1">
    <property type="entry name" value="CHLOROPLAST PROCESSING PEPTIDASE"/>
    <property type="match status" value="1"/>
</dbReference>
<evidence type="ECO:0000256" key="3">
    <source>
        <dbReference type="ARBA" id="ARBA00009370"/>
    </source>
</evidence>
<evidence type="ECO:0000256" key="2">
    <source>
        <dbReference type="ARBA" id="ARBA00004401"/>
    </source>
</evidence>
<keyword evidence="6" id="KW-1133">Transmembrane helix</keyword>
<reference evidence="9" key="1">
    <citation type="submission" date="2015-07" db="EMBL/GenBank/DDBJ databases">
        <authorList>
            <consortium name="Consortium for Microbial Forensics and Genomics (microFORGE)"/>
            <person name="Knight B.M."/>
            <person name="Roberts D.P."/>
            <person name="Lin D."/>
            <person name="Hari K."/>
            <person name="Fletcher J."/>
            <person name="Melcher U."/>
            <person name="Blagden T."/>
            <person name="Winegar R.A."/>
        </authorList>
    </citation>
    <scope>NUCLEOTIDE SEQUENCE [LARGE SCALE GENOMIC DNA]</scope>
    <source>
        <strain evidence="9">NRRL B-1447</strain>
    </source>
</reference>
<gene>
    <name evidence="8" type="ORF">ADK75_07425</name>
</gene>
<keyword evidence="6" id="KW-0645">Protease</keyword>
<dbReference type="CDD" id="cd06530">
    <property type="entry name" value="S26_SPase_I"/>
    <property type="match status" value="1"/>
</dbReference>
<organism evidence="8 9">
    <name type="scientific">Streptomyces virginiae</name>
    <name type="common">Streptomyces cinnamonensis</name>
    <dbReference type="NCBI Taxonomy" id="1961"/>
    <lineage>
        <taxon>Bacteria</taxon>
        <taxon>Bacillati</taxon>
        <taxon>Actinomycetota</taxon>
        <taxon>Actinomycetes</taxon>
        <taxon>Kitasatosporales</taxon>
        <taxon>Streptomycetaceae</taxon>
        <taxon>Streptomyces</taxon>
    </lineage>
</organism>
<comment type="similarity">
    <text evidence="3 6">Belongs to the peptidase S26 family.</text>
</comment>
<dbReference type="InterPro" id="IPR036286">
    <property type="entry name" value="LexA/Signal_pep-like_sf"/>
</dbReference>
<evidence type="ECO:0000313" key="9">
    <source>
        <dbReference type="Proteomes" id="UP000037084"/>
    </source>
</evidence>
<evidence type="ECO:0000259" key="7">
    <source>
        <dbReference type="Pfam" id="PF10502"/>
    </source>
</evidence>
<dbReference type="PROSITE" id="PS00761">
    <property type="entry name" value="SPASE_I_3"/>
    <property type="match status" value="1"/>
</dbReference>
<dbReference type="PRINTS" id="PR00727">
    <property type="entry name" value="LEADERPTASE"/>
</dbReference>
<dbReference type="GO" id="GO:0005886">
    <property type="term" value="C:plasma membrane"/>
    <property type="evidence" value="ECO:0007669"/>
    <property type="project" value="UniProtKB-SubCell"/>
</dbReference>
<dbReference type="EMBL" id="LGUV01000049">
    <property type="protein sequence ID" value="KOG56508.1"/>
    <property type="molecule type" value="Genomic_DNA"/>
</dbReference>
<keyword evidence="6" id="KW-0472">Membrane</keyword>